<evidence type="ECO:0000259" key="2">
    <source>
        <dbReference type="PROSITE" id="PS50011"/>
    </source>
</evidence>
<organism evidence="3 4">
    <name type="scientific">Blomia tropicalis</name>
    <name type="common">Mite</name>
    <dbReference type="NCBI Taxonomy" id="40697"/>
    <lineage>
        <taxon>Eukaryota</taxon>
        <taxon>Metazoa</taxon>
        <taxon>Ecdysozoa</taxon>
        <taxon>Arthropoda</taxon>
        <taxon>Chelicerata</taxon>
        <taxon>Arachnida</taxon>
        <taxon>Acari</taxon>
        <taxon>Acariformes</taxon>
        <taxon>Sarcoptiformes</taxon>
        <taxon>Astigmata</taxon>
        <taxon>Glycyphagoidea</taxon>
        <taxon>Echimyopodidae</taxon>
        <taxon>Blomia</taxon>
    </lineage>
</organism>
<dbReference type="SUPFAM" id="SSF56112">
    <property type="entry name" value="Protein kinase-like (PK-like)"/>
    <property type="match status" value="1"/>
</dbReference>
<feature type="region of interest" description="Disordered" evidence="1">
    <location>
        <begin position="31"/>
        <end position="93"/>
    </location>
</feature>
<evidence type="ECO:0000313" key="4">
    <source>
        <dbReference type="Proteomes" id="UP001142055"/>
    </source>
</evidence>
<evidence type="ECO:0000313" key="3">
    <source>
        <dbReference type="EMBL" id="KAJ6222725.1"/>
    </source>
</evidence>
<feature type="region of interest" description="Disordered" evidence="1">
    <location>
        <begin position="724"/>
        <end position="748"/>
    </location>
</feature>
<feature type="compositionally biased region" description="Basic and acidic residues" evidence="1">
    <location>
        <begin position="734"/>
        <end position="748"/>
    </location>
</feature>
<dbReference type="Gene3D" id="3.30.40.10">
    <property type="entry name" value="Zinc/RING finger domain, C3HC4 (zinc finger)"/>
    <property type="match status" value="1"/>
</dbReference>
<dbReference type="GO" id="GO:0005737">
    <property type="term" value="C:cytoplasm"/>
    <property type="evidence" value="ECO:0007669"/>
    <property type="project" value="TreeGrafter"/>
</dbReference>
<feature type="compositionally biased region" description="Low complexity" evidence="1">
    <location>
        <begin position="44"/>
        <end position="64"/>
    </location>
</feature>
<protein>
    <recommendedName>
        <fullName evidence="2">Protein kinase domain-containing protein</fullName>
    </recommendedName>
</protein>
<feature type="compositionally biased region" description="Polar residues" evidence="1">
    <location>
        <begin position="8"/>
        <end position="20"/>
    </location>
</feature>
<comment type="caution">
    <text evidence="3">The sequence shown here is derived from an EMBL/GenBank/DDBJ whole genome shotgun (WGS) entry which is preliminary data.</text>
</comment>
<sequence>MDIIKQSKCLNGTNNGTQISTDMIKESNNSFGSTLDNISDHNSNHSFNSVSSTPNSMSTPSPSSIDHNIRNSGFGPTASNNNQPKLSNGENLNNLSNQYQSILMNQSSGNNLATDSFELLDNNNILLNGFLQEMQDYNRSNHHQQYNGLVNNKNRNNSLVNEITNRKKSSSMVNNSPIINSKSNTNTNSSMAITMGHGLDNYPNKCSTPNINCQPTLTKNNMNIKGKTVLSIIPNSKSRLVNGEIGTEHIGNSIKFPLDSGYSNLSNSVNLNGIHQSQYNQMMQPQQGINNLSLISNNDNYGFINQSDTSSSFLSNATTNTNISWAMNSKNIYKQSAGTTASSAAELFPIINDSNRFLKNGDQTILNSNNSINVVNKSNNKFPFITSPTTRNEETNNGLKNGHSQPQGNLDFLSEMTFSNGESRNLWNANSESANFFNNANPSSATSGNISASQSNTSASIFNHVWSNNTPNEFNSWPTTFGPIPNLGNESKQTVNLNNSLMTIKGDKINSFLVNANTNERKQVEDLLVFIKRFIFEESVCKDFELCQKNLDLCYEMVKSSLKKFDSTRLLNEELKPLQQIYSKLLQSRSDFQVHRQSLDVSREQLSYLMTNFQKDASLECEILQKIIEIMKNNFGILHTAKFNPFFLDMVKFYKNMVYSFPMEILENLPLLMKYSEMLTNNSGNLSDPLFAAYRNLIMELNNANINRRQYTQQKQDLVNSNNNMNSNANSTTHNDKIVSNDNKDVNNNKKIENYKDIQKILNQQQKESDLGSKSMNNKCSDKIPPIFEQVTQLKNEPGVYMPFYYPMDHHMLCLSGPISLFYPNRIRMKTQYYIPSNRQTIDHIIETELPKSMSGPIVVEKMENLNENKSFRKLISRLRKHFPNLSISQLKEMVLQSKHAIMKKHKLQYGFSGFKLKDLVNYVTEYIIENAIAGSNVGINNMKINSDTSTSVTLGKGVSWSMVASNQAGQSLVGTKDSVSVASTDVSTSPSPSPSSSGNNNPLSAIPLCACCMNPSSCDGTNMTIASCGHIFHNKCFDEWTKMKPSYFSHRLSSIANDQLINLVQLPIQLEMENNSVIENSSNNVLTINTPTEFFHSMGYRNIKKLGRGAYGTVILVEKYSLDPECKDETQIKCSRMACKIIMVPDEDDRQNCRLFQSLRAELYVLQGLRGRCPNVIEYYEHYVIRYTSHIEQQNILMAHIFMEFADAGCMVTEVAENGPLSKRLSRRYFAEMANGLAFMHRNQIAHNDFKLDNVLLIWDSDDNSKKHCKLTDFGMARFAWKDGVGLLYSNRHCGTRHYMAPEVIRCGIDGNSNEYVPFSADIWSLGVSLYIMLMQEFPYDIPRKGRKYDELLKLMKNGVVHAKEIKKKFESNKLAQLLCGMLEYEPNKRFTISEVVSSPWINNNK</sequence>
<name>A0A9Q0MFQ3_BLOTA</name>
<dbReference type="InterPro" id="IPR013083">
    <property type="entry name" value="Znf_RING/FYVE/PHD"/>
</dbReference>
<dbReference type="InterPro" id="IPR000719">
    <property type="entry name" value="Prot_kinase_dom"/>
</dbReference>
<feature type="compositionally biased region" description="Low complexity" evidence="1">
    <location>
        <begin position="174"/>
        <end position="186"/>
    </location>
</feature>
<evidence type="ECO:0000256" key="1">
    <source>
        <dbReference type="SAM" id="MobiDB-lite"/>
    </source>
</evidence>
<reference evidence="3" key="1">
    <citation type="submission" date="2022-12" db="EMBL/GenBank/DDBJ databases">
        <title>Genome assemblies of Blomia tropicalis.</title>
        <authorList>
            <person name="Cui Y."/>
        </authorList>
    </citation>
    <scope>NUCLEOTIDE SEQUENCE</scope>
    <source>
        <tissue evidence="3">Adult mites</tissue>
    </source>
</reference>
<dbReference type="Proteomes" id="UP001142055">
    <property type="component" value="Chromosome 1"/>
</dbReference>
<feature type="region of interest" description="Disordered" evidence="1">
    <location>
        <begin position="386"/>
        <end position="407"/>
    </location>
</feature>
<dbReference type="GO" id="GO:0005634">
    <property type="term" value="C:nucleus"/>
    <property type="evidence" value="ECO:0007669"/>
    <property type="project" value="TreeGrafter"/>
</dbReference>
<dbReference type="EMBL" id="JAPWDV010000001">
    <property type="protein sequence ID" value="KAJ6222725.1"/>
    <property type="molecule type" value="Genomic_DNA"/>
</dbReference>
<dbReference type="GO" id="GO:0004674">
    <property type="term" value="F:protein serine/threonine kinase activity"/>
    <property type="evidence" value="ECO:0007669"/>
    <property type="project" value="TreeGrafter"/>
</dbReference>
<dbReference type="GO" id="GO:0044773">
    <property type="term" value="P:mitotic DNA damage checkpoint signaling"/>
    <property type="evidence" value="ECO:0007669"/>
    <property type="project" value="TreeGrafter"/>
</dbReference>
<gene>
    <name evidence="3" type="ORF">RDWZM_001270</name>
</gene>
<dbReference type="SUPFAM" id="SSF57850">
    <property type="entry name" value="RING/U-box"/>
    <property type="match status" value="1"/>
</dbReference>
<dbReference type="Gene3D" id="1.10.510.10">
    <property type="entry name" value="Transferase(Phosphotransferase) domain 1"/>
    <property type="match status" value="1"/>
</dbReference>
<dbReference type="PROSITE" id="PS00108">
    <property type="entry name" value="PROTEIN_KINASE_ST"/>
    <property type="match status" value="1"/>
</dbReference>
<proteinExistence type="predicted"/>
<dbReference type="PROSITE" id="PS50011">
    <property type="entry name" value="PROTEIN_KINASE_DOM"/>
    <property type="match status" value="1"/>
</dbReference>
<keyword evidence="4" id="KW-1185">Reference proteome</keyword>
<dbReference type="Pfam" id="PF00069">
    <property type="entry name" value="Pkinase"/>
    <property type="match status" value="1"/>
</dbReference>
<dbReference type="InterPro" id="IPR008271">
    <property type="entry name" value="Ser/Thr_kinase_AS"/>
</dbReference>
<dbReference type="PANTHER" id="PTHR44167">
    <property type="entry name" value="OVARIAN-SPECIFIC SERINE/THREONINE-PROTEIN KINASE LOK-RELATED"/>
    <property type="match status" value="1"/>
</dbReference>
<dbReference type="PANTHER" id="PTHR44167:SF24">
    <property type="entry name" value="SERINE_THREONINE-PROTEIN KINASE CHK2"/>
    <property type="match status" value="1"/>
</dbReference>
<accession>A0A9Q0MFQ3</accession>
<dbReference type="GO" id="GO:0005524">
    <property type="term" value="F:ATP binding"/>
    <property type="evidence" value="ECO:0007669"/>
    <property type="project" value="InterPro"/>
</dbReference>
<feature type="region of interest" description="Disordered" evidence="1">
    <location>
        <begin position="166"/>
        <end position="186"/>
    </location>
</feature>
<feature type="region of interest" description="Disordered" evidence="1">
    <location>
        <begin position="1"/>
        <end position="20"/>
    </location>
</feature>
<dbReference type="InterPro" id="IPR011009">
    <property type="entry name" value="Kinase-like_dom_sf"/>
</dbReference>
<feature type="domain" description="Protein kinase" evidence="2">
    <location>
        <begin position="1101"/>
        <end position="1403"/>
    </location>
</feature>